<dbReference type="EMBL" id="MU005581">
    <property type="protein sequence ID" value="KAF2684414.1"/>
    <property type="molecule type" value="Genomic_DNA"/>
</dbReference>
<evidence type="ECO:0000313" key="2">
    <source>
        <dbReference type="EMBL" id="KAF2684414.1"/>
    </source>
</evidence>
<dbReference type="PANTHER" id="PTHR38846:SF1">
    <property type="entry name" value="C3H1-TYPE DOMAIN-CONTAINING PROTEIN"/>
    <property type="match status" value="1"/>
</dbReference>
<reference evidence="2" key="1">
    <citation type="journal article" date="2020" name="Stud. Mycol.">
        <title>101 Dothideomycetes genomes: a test case for predicting lifestyles and emergence of pathogens.</title>
        <authorList>
            <person name="Haridas S."/>
            <person name="Albert R."/>
            <person name="Binder M."/>
            <person name="Bloem J."/>
            <person name="Labutti K."/>
            <person name="Salamov A."/>
            <person name="Andreopoulos B."/>
            <person name="Baker S."/>
            <person name="Barry K."/>
            <person name="Bills G."/>
            <person name="Bluhm B."/>
            <person name="Cannon C."/>
            <person name="Castanera R."/>
            <person name="Culley D."/>
            <person name="Daum C."/>
            <person name="Ezra D."/>
            <person name="Gonzalez J."/>
            <person name="Henrissat B."/>
            <person name="Kuo A."/>
            <person name="Liang C."/>
            <person name="Lipzen A."/>
            <person name="Lutzoni F."/>
            <person name="Magnuson J."/>
            <person name="Mondo S."/>
            <person name="Nolan M."/>
            <person name="Ohm R."/>
            <person name="Pangilinan J."/>
            <person name="Park H.-J."/>
            <person name="Ramirez L."/>
            <person name="Alfaro M."/>
            <person name="Sun H."/>
            <person name="Tritt A."/>
            <person name="Yoshinaga Y."/>
            <person name="Zwiers L.-H."/>
            <person name="Turgeon B."/>
            <person name="Goodwin S."/>
            <person name="Spatafora J."/>
            <person name="Crous P."/>
            <person name="Grigoriev I."/>
        </authorList>
    </citation>
    <scope>NUCLEOTIDE SEQUENCE</scope>
    <source>
        <strain evidence="2">CBS 122367</strain>
    </source>
</reference>
<protein>
    <submittedName>
        <fullName evidence="2">Uncharacterized protein</fullName>
    </submittedName>
</protein>
<gene>
    <name evidence="2" type="ORF">K458DRAFT_417998</name>
</gene>
<sequence>MAKKSKSGTAKAPMTSPRPPSLPSNSSSSSGIRIPTSASEPSYFSRFTTFAPKADTNFLAQFNALAISQGWSKKEKAKRRVDAIQGEFEYLYGTDTTRLDKWQDLCREVGIEEVPGSITKCKKALGSRKVMVNLVNLIDHRRRGVPLHKFANYGAFCAYTMKHKFPREMAKKDGFIRALLRHVC</sequence>
<accession>A0A6G1J1M4</accession>
<organism evidence="2 3">
    <name type="scientific">Lentithecium fluviatile CBS 122367</name>
    <dbReference type="NCBI Taxonomy" id="1168545"/>
    <lineage>
        <taxon>Eukaryota</taxon>
        <taxon>Fungi</taxon>
        <taxon>Dikarya</taxon>
        <taxon>Ascomycota</taxon>
        <taxon>Pezizomycotina</taxon>
        <taxon>Dothideomycetes</taxon>
        <taxon>Pleosporomycetidae</taxon>
        <taxon>Pleosporales</taxon>
        <taxon>Massarineae</taxon>
        <taxon>Lentitheciaceae</taxon>
        <taxon>Lentithecium</taxon>
    </lineage>
</organism>
<dbReference type="AlphaFoldDB" id="A0A6G1J1M4"/>
<name>A0A6G1J1M4_9PLEO</name>
<evidence type="ECO:0000256" key="1">
    <source>
        <dbReference type="SAM" id="MobiDB-lite"/>
    </source>
</evidence>
<feature type="compositionally biased region" description="Low complexity" evidence="1">
    <location>
        <begin position="23"/>
        <end position="35"/>
    </location>
</feature>
<feature type="region of interest" description="Disordered" evidence="1">
    <location>
        <begin position="1"/>
        <end position="35"/>
    </location>
</feature>
<evidence type="ECO:0000313" key="3">
    <source>
        <dbReference type="Proteomes" id="UP000799291"/>
    </source>
</evidence>
<proteinExistence type="predicted"/>
<keyword evidence="3" id="KW-1185">Reference proteome</keyword>
<dbReference type="OrthoDB" id="6105938at2759"/>
<dbReference type="PANTHER" id="PTHR38846">
    <property type="entry name" value="C3H1-TYPE DOMAIN-CONTAINING PROTEIN"/>
    <property type="match status" value="1"/>
</dbReference>
<dbReference type="Proteomes" id="UP000799291">
    <property type="component" value="Unassembled WGS sequence"/>
</dbReference>